<evidence type="ECO:0000313" key="4">
    <source>
        <dbReference type="Proteomes" id="UP000199039"/>
    </source>
</evidence>
<name>A0A1G6S6B8_9MICO</name>
<organism evidence="3 4">
    <name type="scientific">Sanguibacter gelidistatuariae</name>
    <dbReference type="NCBI Taxonomy" id="1814289"/>
    <lineage>
        <taxon>Bacteria</taxon>
        <taxon>Bacillati</taxon>
        <taxon>Actinomycetota</taxon>
        <taxon>Actinomycetes</taxon>
        <taxon>Micrococcales</taxon>
        <taxon>Sanguibacteraceae</taxon>
        <taxon>Sanguibacter</taxon>
    </lineage>
</organism>
<sequence>MNATAPSSPVGEVTATRLVVAWSPVGVSSAGADDTLRRVVGRFCGVAPFDIEVRRLCPSCGSSAHGRPHVTVVGRVAPHVSLSRADGLVCVAVTDAGPVGVDCERSEAAAFGDFATVGLHSLERASGPEEQTVTWVRKESLVKATGDGLGVDLRLVRLTEPADAPRILTWDALRPPDAPVWMHDIDGPEGYVLAVTVLAEVDPQVSVQPAAPAAPERRATH</sequence>
<dbReference type="AlphaFoldDB" id="A0A1G6S6B8"/>
<protein>
    <submittedName>
        <fullName evidence="3">4'-phosphopantetheinyl transferase</fullName>
    </submittedName>
</protein>
<dbReference type="SUPFAM" id="SSF56214">
    <property type="entry name" value="4'-phosphopantetheinyl transferase"/>
    <property type="match status" value="1"/>
</dbReference>
<accession>A0A1G6S6B8</accession>
<gene>
    <name evidence="3" type="ORF">SAMN05216410_2887</name>
</gene>
<keyword evidence="1 3" id="KW-0808">Transferase</keyword>
<dbReference type="EMBL" id="FMYH01000005">
    <property type="protein sequence ID" value="SDD12233.1"/>
    <property type="molecule type" value="Genomic_DNA"/>
</dbReference>
<dbReference type="InterPro" id="IPR037143">
    <property type="entry name" value="4-PPantetheinyl_Trfase_dom_sf"/>
</dbReference>
<dbReference type="GO" id="GO:0008897">
    <property type="term" value="F:holo-[acyl-carrier-protein] synthase activity"/>
    <property type="evidence" value="ECO:0007669"/>
    <property type="project" value="InterPro"/>
</dbReference>
<dbReference type="GO" id="GO:0000287">
    <property type="term" value="F:magnesium ion binding"/>
    <property type="evidence" value="ECO:0007669"/>
    <property type="project" value="InterPro"/>
</dbReference>
<dbReference type="STRING" id="1814289.SAMN05216410_2887"/>
<dbReference type="RefSeq" id="WP_093184220.1">
    <property type="nucleotide sequence ID" value="NZ_FMYH01000005.1"/>
</dbReference>
<feature type="domain" description="4'-phosphopantetheinyl transferase" evidence="2">
    <location>
        <begin position="98"/>
        <end position="195"/>
    </location>
</feature>
<keyword evidence="4" id="KW-1185">Reference proteome</keyword>
<evidence type="ECO:0000256" key="1">
    <source>
        <dbReference type="ARBA" id="ARBA00022679"/>
    </source>
</evidence>
<dbReference type="Gene3D" id="3.90.470.20">
    <property type="entry name" value="4'-phosphopantetheinyl transferase domain"/>
    <property type="match status" value="2"/>
</dbReference>
<reference evidence="3 4" key="1">
    <citation type="submission" date="2016-09" db="EMBL/GenBank/DDBJ databases">
        <authorList>
            <person name="Capua I."/>
            <person name="De Benedictis P."/>
            <person name="Joannis T."/>
            <person name="Lombin L.H."/>
            <person name="Cattoli G."/>
        </authorList>
    </citation>
    <scope>NUCLEOTIDE SEQUENCE [LARGE SCALE GENOMIC DNA]</scope>
    <source>
        <strain evidence="3 4">ISLP-3</strain>
    </source>
</reference>
<evidence type="ECO:0000313" key="3">
    <source>
        <dbReference type="EMBL" id="SDD12233.1"/>
    </source>
</evidence>
<dbReference type="InterPro" id="IPR008278">
    <property type="entry name" value="4-PPantetheinyl_Trfase_dom"/>
</dbReference>
<evidence type="ECO:0000259" key="2">
    <source>
        <dbReference type="Pfam" id="PF01648"/>
    </source>
</evidence>
<dbReference type="OrthoDB" id="190168at2"/>
<dbReference type="Proteomes" id="UP000199039">
    <property type="component" value="Unassembled WGS sequence"/>
</dbReference>
<dbReference type="Pfam" id="PF01648">
    <property type="entry name" value="ACPS"/>
    <property type="match status" value="1"/>
</dbReference>
<proteinExistence type="predicted"/>